<dbReference type="InterPro" id="IPR013974">
    <property type="entry name" value="SAF"/>
</dbReference>
<dbReference type="NCBIfam" id="TIGR03177">
    <property type="entry name" value="pilus_cpaB"/>
    <property type="match status" value="1"/>
</dbReference>
<feature type="compositionally biased region" description="Low complexity" evidence="1">
    <location>
        <begin position="311"/>
        <end position="324"/>
    </location>
</feature>
<protein>
    <submittedName>
        <fullName evidence="3">Pilus assembly protein CpaB</fullName>
    </submittedName>
</protein>
<evidence type="ECO:0000259" key="2">
    <source>
        <dbReference type="SMART" id="SM00858"/>
    </source>
</evidence>
<dbReference type="AlphaFoldDB" id="A0A1T4T926"/>
<accession>A0A1T4T926</accession>
<dbReference type="STRING" id="225324.SAMN02745126_05856"/>
<dbReference type="RefSeq" id="WP_085937598.1">
    <property type="nucleotide sequence ID" value="NZ_FUWJ01000014.1"/>
</dbReference>
<dbReference type="EMBL" id="FUWJ01000014">
    <property type="protein sequence ID" value="SKA36926.1"/>
    <property type="molecule type" value="Genomic_DNA"/>
</dbReference>
<dbReference type="Proteomes" id="UP000190092">
    <property type="component" value="Unassembled WGS sequence"/>
</dbReference>
<dbReference type="OrthoDB" id="163768at2"/>
<name>A0A1T4T926_9HYPH</name>
<keyword evidence="4" id="KW-1185">Reference proteome</keyword>
<dbReference type="InterPro" id="IPR031571">
    <property type="entry name" value="RcpC_dom"/>
</dbReference>
<evidence type="ECO:0000313" key="4">
    <source>
        <dbReference type="Proteomes" id="UP000190092"/>
    </source>
</evidence>
<feature type="region of interest" description="Disordered" evidence="1">
    <location>
        <begin position="235"/>
        <end position="324"/>
    </location>
</feature>
<dbReference type="Pfam" id="PF08666">
    <property type="entry name" value="SAF"/>
    <property type="match status" value="1"/>
</dbReference>
<dbReference type="Pfam" id="PF16976">
    <property type="entry name" value="RcpC"/>
    <property type="match status" value="1"/>
</dbReference>
<sequence>MNSKRVIFLLLAVIVAGSTAFLARAWLQGERAAILAASNRPEKPASSAQKVLVARNPIRIGQIVKPDDLRWQAWPAGDLAQTYIIEGKRPLNDFVGAVGRRSISAGEPITEGKLVAPGTRSFLSAVLQPGTRAVSISITATSAVSGFIYAGDRVDVLLTHTLNGADGQHKATETILRNARVIAMDQKVDAAPSDKPDVAKTATLELTPKQSEIVTLAEKMGDLSLVLRSLQENDDGADATAAESAPAQPGDSYTRDVQVSPLISDGPPPKQSSRVVYVLRGSSQGKPEIDGTAGPGTVPGDDGRATDGKAARTTTFTRTPSVTP</sequence>
<dbReference type="InterPro" id="IPR017592">
    <property type="entry name" value="Pilus_assmbl_Flp-typ_CpaB"/>
</dbReference>
<dbReference type="SMART" id="SM00858">
    <property type="entry name" value="SAF"/>
    <property type="match status" value="1"/>
</dbReference>
<feature type="domain" description="SAF" evidence="2">
    <location>
        <begin position="49"/>
        <end position="115"/>
    </location>
</feature>
<reference evidence="4" key="1">
    <citation type="submission" date="2017-02" db="EMBL/GenBank/DDBJ databases">
        <authorList>
            <person name="Varghese N."/>
            <person name="Submissions S."/>
        </authorList>
    </citation>
    <scope>NUCLEOTIDE SEQUENCE [LARGE SCALE GENOMIC DNA]</scope>
    <source>
        <strain evidence="4">ATCC 27094</strain>
    </source>
</reference>
<feature type="compositionally biased region" description="Basic and acidic residues" evidence="1">
    <location>
        <begin position="301"/>
        <end position="310"/>
    </location>
</feature>
<evidence type="ECO:0000256" key="1">
    <source>
        <dbReference type="SAM" id="MobiDB-lite"/>
    </source>
</evidence>
<dbReference type="Gene3D" id="3.90.1210.10">
    <property type="entry name" value="Antifreeze-like/N-acetylneuraminic acid synthase C-terminal domain"/>
    <property type="match status" value="1"/>
</dbReference>
<organism evidence="3 4">
    <name type="scientific">Enhydrobacter aerosaccus</name>
    <dbReference type="NCBI Taxonomy" id="225324"/>
    <lineage>
        <taxon>Bacteria</taxon>
        <taxon>Pseudomonadati</taxon>
        <taxon>Pseudomonadota</taxon>
        <taxon>Alphaproteobacteria</taxon>
        <taxon>Hyphomicrobiales</taxon>
        <taxon>Enhydrobacter</taxon>
    </lineage>
</organism>
<proteinExistence type="predicted"/>
<evidence type="ECO:0000313" key="3">
    <source>
        <dbReference type="EMBL" id="SKA36926.1"/>
    </source>
</evidence>
<dbReference type="CDD" id="cd11614">
    <property type="entry name" value="SAF_CpaB_FlgA_like"/>
    <property type="match status" value="1"/>
</dbReference>
<gene>
    <name evidence="3" type="ORF">SAMN02745126_05856</name>
</gene>